<evidence type="ECO:0000313" key="2">
    <source>
        <dbReference type="EMBL" id="KAJ3491616.1"/>
    </source>
</evidence>
<name>A0A9W8MRR3_9AGAR</name>
<gene>
    <name evidence="2" type="ORF">NLJ89_g11319</name>
</gene>
<dbReference type="Proteomes" id="UP001148786">
    <property type="component" value="Unassembled WGS sequence"/>
</dbReference>
<keyword evidence="1" id="KW-0732">Signal</keyword>
<proteinExistence type="predicted"/>
<dbReference type="EMBL" id="JANKHO010002524">
    <property type="protein sequence ID" value="KAJ3491616.1"/>
    <property type="molecule type" value="Genomic_DNA"/>
</dbReference>
<accession>A0A9W8MRR3</accession>
<comment type="caution">
    <text evidence="2">The sequence shown here is derived from an EMBL/GenBank/DDBJ whole genome shotgun (WGS) entry which is preliminary data.</text>
</comment>
<protein>
    <submittedName>
        <fullName evidence="2">Uncharacterized protein</fullName>
    </submittedName>
</protein>
<dbReference type="AlphaFoldDB" id="A0A9W8MRR3"/>
<evidence type="ECO:0000313" key="3">
    <source>
        <dbReference type="Proteomes" id="UP001148786"/>
    </source>
</evidence>
<evidence type="ECO:0000256" key="1">
    <source>
        <dbReference type="SAM" id="SignalP"/>
    </source>
</evidence>
<feature type="chain" id="PRO_5040910580" evidence="1">
    <location>
        <begin position="21"/>
        <end position="170"/>
    </location>
</feature>
<organism evidence="2 3">
    <name type="scientific">Agrocybe chaxingu</name>
    <dbReference type="NCBI Taxonomy" id="84603"/>
    <lineage>
        <taxon>Eukaryota</taxon>
        <taxon>Fungi</taxon>
        <taxon>Dikarya</taxon>
        <taxon>Basidiomycota</taxon>
        <taxon>Agaricomycotina</taxon>
        <taxon>Agaricomycetes</taxon>
        <taxon>Agaricomycetidae</taxon>
        <taxon>Agaricales</taxon>
        <taxon>Agaricineae</taxon>
        <taxon>Strophariaceae</taxon>
        <taxon>Agrocybe</taxon>
    </lineage>
</organism>
<keyword evidence="3" id="KW-1185">Reference proteome</keyword>
<reference evidence="2" key="1">
    <citation type="submission" date="2022-07" db="EMBL/GenBank/DDBJ databases">
        <title>Genome Sequence of Agrocybe chaxingu.</title>
        <authorList>
            <person name="Buettner E."/>
        </authorList>
    </citation>
    <scope>NUCLEOTIDE SEQUENCE</scope>
    <source>
        <strain evidence="2">MP-N11</strain>
    </source>
</reference>
<feature type="signal peptide" evidence="1">
    <location>
        <begin position="1"/>
        <end position="20"/>
    </location>
</feature>
<sequence>MKFLSLIALVFAAVAHTALGIPQVNVPSASDVVGGVEAAVPMEALNGTAVEDANHLRKMCEDGGPNAADQRIFHNCMQFIAIKYEGGEEVVCSYDTCIPKTLNGNRDVLGVFCKSATCYGYSNRNCTGQMSEGILFVEDTPYPAETVNPAVKLLLNRESVTCQPPLGRTV</sequence>
<dbReference type="OrthoDB" id="10380500at2759"/>